<dbReference type="Proteomes" id="UP000233766">
    <property type="component" value="Unassembled WGS sequence"/>
</dbReference>
<comment type="caution">
    <text evidence="1">The sequence shown here is derived from an EMBL/GenBank/DDBJ whole genome shotgun (WGS) entry which is preliminary data.</text>
</comment>
<dbReference type="GO" id="GO:0004658">
    <property type="term" value="F:propionyl-CoA carboxylase activity"/>
    <property type="evidence" value="ECO:0007669"/>
    <property type="project" value="InterPro"/>
</dbReference>
<dbReference type="OrthoDB" id="4377572at2"/>
<dbReference type="EMBL" id="PJMW01000002">
    <property type="protein sequence ID" value="PKV77647.1"/>
    <property type="molecule type" value="Genomic_DNA"/>
</dbReference>
<evidence type="ECO:0000313" key="1">
    <source>
        <dbReference type="EMBL" id="PKV77647.1"/>
    </source>
</evidence>
<dbReference type="Pfam" id="PF13822">
    <property type="entry name" value="ACC_epsilon"/>
    <property type="match status" value="1"/>
</dbReference>
<keyword evidence="2" id="KW-1185">Reference proteome</keyword>
<organism evidence="1 2">
    <name type="scientific">Nocardia fluminea</name>
    <dbReference type="NCBI Taxonomy" id="134984"/>
    <lineage>
        <taxon>Bacteria</taxon>
        <taxon>Bacillati</taxon>
        <taxon>Actinomycetota</taxon>
        <taxon>Actinomycetes</taxon>
        <taxon>Mycobacteriales</taxon>
        <taxon>Nocardiaceae</taxon>
        <taxon>Nocardia</taxon>
    </lineage>
</organism>
<name>A0A2N3V7N9_9NOCA</name>
<dbReference type="RefSeq" id="WP_101464264.1">
    <property type="nucleotide sequence ID" value="NZ_PJMW01000002.1"/>
</dbReference>
<reference evidence="1 2" key="1">
    <citation type="submission" date="2017-12" db="EMBL/GenBank/DDBJ databases">
        <title>Sequencing the genomes of 1000 Actinobacteria strains.</title>
        <authorList>
            <person name="Klenk H.-P."/>
        </authorList>
    </citation>
    <scope>NUCLEOTIDE SEQUENCE [LARGE SCALE GENOMIC DNA]</scope>
    <source>
        <strain evidence="1 2">DSM 44489</strain>
    </source>
</reference>
<sequence>MTTVAEEDVLTVAELELVVEPLVDEVELPAGTAAQAPVDAAGEPLFRILKGSPTDQDIAALVAVLSAAASDAPVGGPTGPADAWGTSTMMHRGTNPFSPYVYPMLSHLR</sequence>
<dbReference type="InterPro" id="IPR032716">
    <property type="entry name" value="ACC_epsilon"/>
</dbReference>
<dbReference type="GO" id="GO:0003989">
    <property type="term" value="F:acetyl-CoA carboxylase activity"/>
    <property type="evidence" value="ECO:0007669"/>
    <property type="project" value="InterPro"/>
</dbReference>
<dbReference type="AlphaFoldDB" id="A0A2N3V7N9"/>
<accession>A0A2N3V7N9</accession>
<gene>
    <name evidence="1" type="ORF">ATK86_1999</name>
</gene>
<evidence type="ECO:0000313" key="2">
    <source>
        <dbReference type="Proteomes" id="UP000233766"/>
    </source>
</evidence>
<protein>
    <submittedName>
        <fullName evidence="1">Acyl-CoA carboxylase epsilon subunit-like protein</fullName>
    </submittedName>
</protein>
<proteinExistence type="predicted"/>